<evidence type="ECO:0000256" key="4">
    <source>
        <dbReference type="ARBA" id="ARBA00023134"/>
    </source>
</evidence>
<dbReference type="InterPro" id="IPR027417">
    <property type="entry name" value="P-loop_NTPase"/>
</dbReference>
<protein>
    <submittedName>
        <fullName evidence="6">Uncharacterized protein</fullName>
    </submittedName>
</protein>
<dbReference type="OrthoDB" id="5817230at2759"/>
<keyword evidence="7" id="KW-1185">Reference proteome</keyword>
<evidence type="ECO:0000256" key="1">
    <source>
        <dbReference type="ARBA" id="ARBA00022723"/>
    </source>
</evidence>
<gene>
    <name evidence="6" type="ORF">K469DRAFT_719740</name>
</gene>
<evidence type="ECO:0000256" key="2">
    <source>
        <dbReference type="ARBA" id="ARBA00022741"/>
    </source>
</evidence>
<dbReference type="GO" id="GO:0005834">
    <property type="term" value="C:heterotrimeric G-protein complex"/>
    <property type="evidence" value="ECO:0007669"/>
    <property type="project" value="TreeGrafter"/>
</dbReference>
<keyword evidence="5" id="KW-0807">Transducer</keyword>
<dbReference type="InterPro" id="IPR001019">
    <property type="entry name" value="Gprotein_alpha_su"/>
</dbReference>
<dbReference type="PANTHER" id="PTHR10218">
    <property type="entry name" value="GTP-BINDING PROTEIN ALPHA SUBUNIT"/>
    <property type="match status" value="1"/>
</dbReference>
<evidence type="ECO:0000313" key="6">
    <source>
        <dbReference type="EMBL" id="KAF2177530.1"/>
    </source>
</evidence>
<dbReference type="GO" id="GO:0005525">
    <property type="term" value="F:GTP binding"/>
    <property type="evidence" value="ECO:0007669"/>
    <property type="project" value="UniProtKB-KW"/>
</dbReference>
<dbReference type="GO" id="GO:0031683">
    <property type="term" value="F:G-protein beta/gamma-subunit complex binding"/>
    <property type="evidence" value="ECO:0007669"/>
    <property type="project" value="InterPro"/>
</dbReference>
<dbReference type="GO" id="GO:0046872">
    <property type="term" value="F:metal ion binding"/>
    <property type="evidence" value="ECO:0007669"/>
    <property type="project" value="UniProtKB-KW"/>
</dbReference>
<keyword evidence="1" id="KW-0479">Metal-binding</keyword>
<dbReference type="GO" id="GO:0001664">
    <property type="term" value="F:G protein-coupled receptor binding"/>
    <property type="evidence" value="ECO:0007669"/>
    <property type="project" value="TreeGrafter"/>
</dbReference>
<dbReference type="Gene3D" id="3.40.50.300">
    <property type="entry name" value="P-loop containing nucleotide triphosphate hydrolases"/>
    <property type="match status" value="1"/>
</dbReference>
<proteinExistence type="predicted"/>
<sequence length="185" mass="21677">MPNHVRAKNVPEKPRTRKGFERVESDSAPFLVHRDSTPLFSQWSDILSNLSTVFAFHRELFVSNVYNRVLRRSHKEALRRQQGRTEQGDDEYRAKRRSHAIDCYLEEESRKPRRECAILLFDCDEFGKKEIVKHMKITYGSGYTAEELAIYRPIIYEYVIDCAKALIATMEQFEIVKSSSKISII</sequence>
<dbReference type="GO" id="GO:0005737">
    <property type="term" value="C:cytoplasm"/>
    <property type="evidence" value="ECO:0007669"/>
    <property type="project" value="TreeGrafter"/>
</dbReference>
<dbReference type="Proteomes" id="UP000800200">
    <property type="component" value="Unassembled WGS sequence"/>
</dbReference>
<dbReference type="EMBL" id="ML994687">
    <property type="protein sequence ID" value="KAF2177530.1"/>
    <property type="molecule type" value="Genomic_DNA"/>
</dbReference>
<name>A0A6A6DHV8_9PEZI</name>
<keyword evidence="3" id="KW-0460">Magnesium</keyword>
<evidence type="ECO:0000256" key="3">
    <source>
        <dbReference type="ARBA" id="ARBA00022842"/>
    </source>
</evidence>
<organism evidence="6 7">
    <name type="scientific">Zopfia rhizophila CBS 207.26</name>
    <dbReference type="NCBI Taxonomy" id="1314779"/>
    <lineage>
        <taxon>Eukaryota</taxon>
        <taxon>Fungi</taxon>
        <taxon>Dikarya</taxon>
        <taxon>Ascomycota</taxon>
        <taxon>Pezizomycotina</taxon>
        <taxon>Dothideomycetes</taxon>
        <taxon>Dothideomycetes incertae sedis</taxon>
        <taxon>Zopfiaceae</taxon>
        <taxon>Zopfia</taxon>
    </lineage>
</organism>
<dbReference type="GO" id="GO:0003924">
    <property type="term" value="F:GTPase activity"/>
    <property type="evidence" value="ECO:0007669"/>
    <property type="project" value="InterPro"/>
</dbReference>
<dbReference type="Pfam" id="PF00503">
    <property type="entry name" value="G-alpha"/>
    <property type="match status" value="1"/>
</dbReference>
<accession>A0A6A6DHV8</accession>
<reference evidence="6" key="1">
    <citation type="journal article" date="2020" name="Stud. Mycol.">
        <title>101 Dothideomycetes genomes: a test case for predicting lifestyles and emergence of pathogens.</title>
        <authorList>
            <person name="Haridas S."/>
            <person name="Albert R."/>
            <person name="Binder M."/>
            <person name="Bloem J."/>
            <person name="Labutti K."/>
            <person name="Salamov A."/>
            <person name="Andreopoulos B."/>
            <person name="Baker S."/>
            <person name="Barry K."/>
            <person name="Bills G."/>
            <person name="Bluhm B."/>
            <person name="Cannon C."/>
            <person name="Castanera R."/>
            <person name="Culley D."/>
            <person name="Daum C."/>
            <person name="Ezra D."/>
            <person name="Gonzalez J."/>
            <person name="Henrissat B."/>
            <person name="Kuo A."/>
            <person name="Liang C."/>
            <person name="Lipzen A."/>
            <person name="Lutzoni F."/>
            <person name="Magnuson J."/>
            <person name="Mondo S."/>
            <person name="Nolan M."/>
            <person name="Ohm R."/>
            <person name="Pangilinan J."/>
            <person name="Park H.-J."/>
            <person name="Ramirez L."/>
            <person name="Alfaro M."/>
            <person name="Sun H."/>
            <person name="Tritt A."/>
            <person name="Yoshinaga Y."/>
            <person name="Zwiers L.-H."/>
            <person name="Turgeon B."/>
            <person name="Goodwin S."/>
            <person name="Spatafora J."/>
            <person name="Crous P."/>
            <person name="Grigoriev I."/>
        </authorList>
    </citation>
    <scope>NUCLEOTIDE SEQUENCE</scope>
    <source>
        <strain evidence="6">CBS 207.26</strain>
    </source>
</reference>
<keyword evidence="4" id="KW-0342">GTP-binding</keyword>
<dbReference type="AlphaFoldDB" id="A0A6A6DHV8"/>
<evidence type="ECO:0000313" key="7">
    <source>
        <dbReference type="Proteomes" id="UP000800200"/>
    </source>
</evidence>
<dbReference type="GO" id="GO:0007189">
    <property type="term" value="P:adenylate cyclase-activating G protein-coupled receptor signaling pathway"/>
    <property type="evidence" value="ECO:0007669"/>
    <property type="project" value="TreeGrafter"/>
</dbReference>
<dbReference type="PANTHER" id="PTHR10218:SF369">
    <property type="entry name" value="GUANINE NUCLEOTIDE-BINDING PROTEIN ALPHA-2 SUBUNIT"/>
    <property type="match status" value="1"/>
</dbReference>
<keyword evidence="2" id="KW-0547">Nucleotide-binding</keyword>
<evidence type="ECO:0000256" key="5">
    <source>
        <dbReference type="ARBA" id="ARBA00023224"/>
    </source>
</evidence>